<reference evidence="1 2" key="1">
    <citation type="journal article" date="2024" name="BMC Genomics">
        <title>De novo assembly and annotation of Popillia japonica's genome with initial clues to its potential as an invasive pest.</title>
        <authorList>
            <person name="Cucini C."/>
            <person name="Boschi S."/>
            <person name="Funari R."/>
            <person name="Cardaioli E."/>
            <person name="Iannotti N."/>
            <person name="Marturano G."/>
            <person name="Paoli F."/>
            <person name="Bruttini M."/>
            <person name="Carapelli A."/>
            <person name="Frati F."/>
            <person name="Nardi F."/>
        </authorList>
    </citation>
    <scope>NUCLEOTIDE SEQUENCE [LARGE SCALE GENOMIC DNA]</scope>
    <source>
        <strain evidence="1">DMR45628</strain>
    </source>
</reference>
<evidence type="ECO:0000313" key="2">
    <source>
        <dbReference type="Proteomes" id="UP001458880"/>
    </source>
</evidence>
<name>A0AAW1N592_POPJA</name>
<comment type="caution">
    <text evidence="1">The sequence shown here is derived from an EMBL/GenBank/DDBJ whole genome shotgun (WGS) entry which is preliminary data.</text>
</comment>
<proteinExistence type="predicted"/>
<dbReference type="Proteomes" id="UP001458880">
    <property type="component" value="Unassembled WGS sequence"/>
</dbReference>
<dbReference type="AlphaFoldDB" id="A0AAW1N592"/>
<accession>A0AAW1N592</accession>
<evidence type="ECO:0000313" key="1">
    <source>
        <dbReference type="EMBL" id="KAK9753645.1"/>
    </source>
</evidence>
<dbReference type="EMBL" id="JASPKY010000012">
    <property type="protein sequence ID" value="KAK9753645.1"/>
    <property type="molecule type" value="Genomic_DNA"/>
</dbReference>
<organism evidence="1 2">
    <name type="scientific">Popillia japonica</name>
    <name type="common">Japanese beetle</name>
    <dbReference type="NCBI Taxonomy" id="7064"/>
    <lineage>
        <taxon>Eukaryota</taxon>
        <taxon>Metazoa</taxon>
        <taxon>Ecdysozoa</taxon>
        <taxon>Arthropoda</taxon>
        <taxon>Hexapoda</taxon>
        <taxon>Insecta</taxon>
        <taxon>Pterygota</taxon>
        <taxon>Neoptera</taxon>
        <taxon>Endopterygota</taxon>
        <taxon>Coleoptera</taxon>
        <taxon>Polyphaga</taxon>
        <taxon>Scarabaeiformia</taxon>
        <taxon>Scarabaeidae</taxon>
        <taxon>Rutelinae</taxon>
        <taxon>Popillia</taxon>
    </lineage>
</organism>
<sequence>MKQCSNTAFIHSSNNKTTAIWTIINNESKPSKSTTQRETSYLSPNDLNKYFCDVGEHIANDTQSTHSAEEFLSTVKLNGSSSFFFQPTTPEEIGTILVKRNFILVT</sequence>
<protein>
    <submittedName>
        <fullName evidence="1">Uncharacterized protein</fullName>
    </submittedName>
</protein>
<keyword evidence="2" id="KW-1185">Reference proteome</keyword>
<gene>
    <name evidence="1" type="ORF">QE152_g1954</name>
</gene>